<proteinExistence type="predicted"/>
<dbReference type="RefSeq" id="WP_359602466.1">
    <property type="nucleotide sequence ID" value="NZ_JBFALI010000001.1"/>
</dbReference>
<evidence type="ECO:0000313" key="2">
    <source>
        <dbReference type="Proteomes" id="UP001601303"/>
    </source>
</evidence>
<organism evidence="1 2">
    <name type="scientific">Streptomyces hokutonensis</name>
    <dbReference type="NCBI Taxonomy" id="1306990"/>
    <lineage>
        <taxon>Bacteria</taxon>
        <taxon>Bacillati</taxon>
        <taxon>Actinomycetota</taxon>
        <taxon>Actinomycetes</taxon>
        <taxon>Kitasatosporales</taxon>
        <taxon>Streptomycetaceae</taxon>
        <taxon>Streptomyces</taxon>
    </lineage>
</organism>
<dbReference type="Proteomes" id="UP001601303">
    <property type="component" value="Unassembled WGS sequence"/>
</dbReference>
<sequence length="52" mass="5815">MNAAMDNLIALLTVLGIFVAVAFPSLLGIAHERRIDRQIRTAHRIMTSSPRR</sequence>
<name>A0ABW6LZ10_9ACTN</name>
<accession>A0ABW6LZ10</accession>
<protein>
    <submittedName>
        <fullName evidence="1">Uncharacterized protein</fullName>
    </submittedName>
</protein>
<gene>
    <name evidence="1" type="ORF">ACFYNQ_11130</name>
</gene>
<evidence type="ECO:0000313" key="1">
    <source>
        <dbReference type="EMBL" id="MFE9599124.1"/>
    </source>
</evidence>
<comment type="caution">
    <text evidence="1">The sequence shown here is derived from an EMBL/GenBank/DDBJ whole genome shotgun (WGS) entry which is preliminary data.</text>
</comment>
<reference evidence="1 2" key="1">
    <citation type="submission" date="2024-10" db="EMBL/GenBank/DDBJ databases">
        <title>The Natural Products Discovery Center: Release of the First 8490 Sequenced Strains for Exploring Actinobacteria Biosynthetic Diversity.</title>
        <authorList>
            <person name="Kalkreuter E."/>
            <person name="Kautsar S.A."/>
            <person name="Yang D."/>
            <person name="Bader C.D."/>
            <person name="Teijaro C.N."/>
            <person name="Fluegel L."/>
            <person name="Davis C.M."/>
            <person name="Simpson J.R."/>
            <person name="Lauterbach L."/>
            <person name="Steele A.D."/>
            <person name="Gui C."/>
            <person name="Meng S."/>
            <person name="Li G."/>
            <person name="Viehrig K."/>
            <person name="Ye F."/>
            <person name="Su P."/>
            <person name="Kiefer A.F."/>
            <person name="Nichols A."/>
            <person name="Cepeda A.J."/>
            <person name="Yan W."/>
            <person name="Fan B."/>
            <person name="Jiang Y."/>
            <person name="Adhikari A."/>
            <person name="Zheng C.-J."/>
            <person name="Schuster L."/>
            <person name="Cowan T.M."/>
            <person name="Smanski M.J."/>
            <person name="Chevrette M.G."/>
            <person name="De Carvalho L.P.S."/>
            <person name="Shen B."/>
        </authorList>
    </citation>
    <scope>NUCLEOTIDE SEQUENCE [LARGE SCALE GENOMIC DNA]</scope>
    <source>
        <strain evidence="1 2">NPDC006488</strain>
    </source>
</reference>
<dbReference type="EMBL" id="JBIAHM010000003">
    <property type="protein sequence ID" value="MFE9599124.1"/>
    <property type="molecule type" value="Genomic_DNA"/>
</dbReference>
<keyword evidence="2" id="KW-1185">Reference proteome</keyword>